<evidence type="ECO:0000313" key="5">
    <source>
        <dbReference type="EMBL" id="KAF9606521.1"/>
    </source>
</evidence>
<dbReference type="Gene3D" id="1.10.1240.40">
    <property type="entry name" value="ENT domain"/>
    <property type="match status" value="1"/>
</dbReference>
<feature type="region of interest" description="Disordered" evidence="3">
    <location>
        <begin position="139"/>
        <end position="159"/>
    </location>
</feature>
<dbReference type="Proteomes" id="UP000631114">
    <property type="component" value="Unassembled WGS sequence"/>
</dbReference>
<dbReference type="PANTHER" id="PTHR31917:SF59">
    <property type="entry name" value="ENT DOMAIN-CONTAINING PROTEIN"/>
    <property type="match status" value="1"/>
</dbReference>
<dbReference type="Pfam" id="PF05641">
    <property type="entry name" value="Agenet"/>
    <property type="match status" value="1"/>
</dbReference>
<dbReference type="InterPro" id="IPR036142">
    <property type="entry name" value="ENT_dom-like_sf"/>
</dbReference>
<dbReference type="OrthoDB" id="663550at2759"/>
<gene>
    <name evidence="5" type="ORF">IFM89_025894</name>
</gene>
<dbReference type="InterPro" id="IPR005491">
    <property type="entry name" value="ENT_dom"/>
</dbReference>
<dbReference type="AlphaFoldDB" id="A0A835M0S9"/>
<evidence type="ECO:0000256" key="3">
    <source>
        <dbReference type="SAM" id="MobiDB-lite"/>
    </source>
</evidence>
<dbReference type="EMBL" id="JADFTS010000005">
    <property type="protein sequence ID" value="KAF9606521.1"/>
    <property type="molecule type" value="Genomic_DNA"/>
</dbReference>
<evidence type="ECO:0000259" key="4">
    <source>
        <dbReference type="PROSITE" id="PS51138"/>
    </source>
</evidence>
<evidence type="ECO:0000313" key="6">
    <source>
        <dbReference type="Proteomes" id="UP000631114"/>
    </source>
</evidence>
<organism evidence="5 6">
    <name type="scientific">Coptis chinensis</name>
    <dbReference type="NCBI Taxonomy" id="261450"/>
    <lineage>
        <taxon>Eukaryota</taxon>
        <taxon>Viridiplantae</taxon>
        <taxon>Streptophyta</taxon>
        <taxon>Embryophyta</taxon>
        <taxon>Tracheophyta</taxon>
        <taxon>Spermatophyta</taxon>
        <taxon>Magnoliopsida</taxon>
        <taxon>Ranunculales</taxon>
        <taxon>Ranunculaceae</taxon>
        <taxon>Coptidoideae</taxon>
        <taxon>Coptis</taxon>
    </lineage>
</organism>
<comment type="caution">
    <text evidence="5">The sequence shown here is derived from an EMBL/GenBank/DDBJ whole genome shotgun (WGS) entry which is preliminary data.</text>
</comment>
<dbReference type="InterPro" id="IPR014002">
    <property type="entry name" value="Agenet_dom_plant"/>
</dbReference>
<dbReference type="InterPro" id="IPR008395">
    <property type="entry name" value="Agenet-like_dom"/>
</dbReference>
<dbReference type="Pfam" id="PF03735">
    <property type="entry name" value="ENT"/>
    <property type="match status" value="1"/>
</dbReference>
<feature type="domain" description="ENT" evidence="4">
    <location>
        <begin position="314"/>
        <end position="374"/>
    </location>
</feature>
<dbReference type="PANTHER" id="PTHR31917">
    <property type="entry name" value="AGENET DOMAIN-CONTAINING PROTEIN-RELATED"/>
    <property type="match status" value="1"/>
</dbReference>
<keyword evidence="2" id="KW-0539">Nucleus</keyword>
<protein>
    <recommendedName>
        <fullName evidence="4">ENT domain-containing protein</fullName>
    </recommendedName>
</protein>
<keyword evidence="6" id="KW-1185">Reference proteome</keyword>
<dbReference type="SUPFAM" id="SSF158639">
    <property type="entry name" value="ENT-like"/>
    <property type="match status" value="1"/>
</dbReference>
<proteinExistence type="predicted"/>
<dbReference type="SMART" id="SM00743">
    <property type="entry name" value="Agenet"/>
    <property type="match status" value="2"/>
</dbReference>
<name>A0A835M0S9_9MAGN</name>
<dbReference type="SMART" id="SM01191">
    <property type="entry name" value="ENT"/>
    <property type="match status" value="1"/>
</dbReference>
<dbReference type="PROSITE" id="PS51138">
    <property type="entry name" value="ENT"/>
    <property type="match status" value="1"/>
</dbReference>
<sequence>MKFKKGNEVEVLKREQQFESWFPGIIVSADRYTCTVRYDLVLNSEGNPIVEDVCKEDVRPYPQPVNGREEWVVGDTTEAFDLHCWRVGKVVKVLNNNNFVIRLSGSIQLKGFQKANLRVRHAWQNNKWVVTEKVGEQLLPEHEHHEDAGTRKNSGREKITTYYPVSTSKREHKCNFKSSARDAVMGGSVKRRKSLIEAEQYDMWSIGSPTLLKQVGVVSSPKWKFGKQCMSRSKMDVETKETNNLHTYFLPVCPTKESDESSVASCSSNGPVYYISQNFRNLRDDSGSSFNEAESLCASESGRRCSPSYDEVELEADVHKLELHAYRLTMQALYASGPLSWEQESLLTNLRLSLHISNEEHLFQLRQLLSSQVH</sequence>
<evidence type="ECO:0000256" key="2">
    <source>
        <dbReference type="ARBA" id="ARBA00023242"/>
    </source>
</evidence>
<dbReference type="GO" id="GO:0005634">
    <property type="term" value="C:nucleus"/>
    <property type="evidence" value="ECO:0007669"/>
    <property type="project" value="UniProtKB-SubCell"/>
</dbReference>
<comment type="subcellular location">
    <subcellularLocation>
        <location evidence="1">Nucleus</location>
    </subcellularLocation>
</comment>
<reference evidence="5 6" key="1">
    <citation type="submission" date="2020-10" db="EMBL/GenBank/DDBJ databases">
        <title>The Coptis chinensis genome and diversification of protoberbering-type alkaloids.</title>
        <authorList>
            <person name="Wang B."/>
            <person name="Shu S."/>
            <person name="Song C."/>
            <person name="Liu Y."/>
        </authorList>
    </citation>
    <scope>NUCLEOTIDE SEQUENCE [LARGE SCALE GENOMIC DNA]</scope>
    <source>
        <strain evidence="5">HL-2020</strain>
        <tissue evidence="5">Leaf</tissue>
    </source>
</reference>
<evidence type="ECO:0000256" key="1">
    <source>
        <dbReference type="ARBA" id="ARBA00004123"/>
    </source>
</evidence>
<accession>A0A835M0S9</accession>